<keyword evidence="2" id="KW-1185">Reference proteome</keyword>
<accession>A0A1J8QEE3</accession>
<dbReference type="AlphaFoldDB" id="A0A1J8QEE3"/>
<dbReference type="OrthoDB" id="2269034at2759"/>
<protein>
    <submittedName>
        <fullName evidence="1">Uncharacterized protein</fullName>
    </submittedName>
</protein>
<dbReference type="EMBL" id="LVVM01000735">
    <property type="protein sequence ID" value="OJA20054.1"/>
    <property type="molecule type" value="Genomic_DNA"/>
</dbReference>
<gene>
    <name evidence="1" type="ORF">AZE42_13036</name>
</gene>
<reference evidence="1 2" key="1">
    <citation type="submission" date="2016-03" db="EMBL/GenBank/DDBJ databases">
        <title>Comparative genomics of the ectomycorrhizal sister species Rhizopogon vinicolor and Rhizopogon vesiculosus (Basidiomycota: Boletales) reveals a divergence of the mating type B locus.</title>
        <authorList>
            <person name="Mujic A.B."/>
            <person name="Kuo A."/>
            <person name="Tritt A."/>
            <person name="Lipzen A."/>
            <person name="Chen C."/>
            <person name="Johnson J."/>
            <person name="Sharma A."/>
            <person name="Barry K."/>
            <person name="Grigoriev I.V."/>
            <person name="Spatafora J.W."/>
        </authorList>
    </citation>
    <scope>NUCLEOTIDE SEQUENCE [LARGE SCALE GENOMIC DNA]</scope>
    <source>
        <strain evidence="1 2">AM-OR11-056</strain>
    </source>
</reference>
<comment type="caution">
    <text evidence="1">The sequence shown here is derived from an EMBL/GenBank/DDBJ whole genome shotgun (WGS) entry which is preliminary data.</text>
</comment>
<name>A0A1J8QEE3_9AGAM</name>
<evidence type="ECO:0000313" key="1">
    <source>
        <dbReference type="EMBL" id="OJA20054.1"/>
    </source>
</evidence>
<organism evidence="1 2">
    <name type="scientific">Rhizopogon vesiculosus</name>
    <dbReference type="NCBI Taxonomy" id="180088"/>
    <lineage>
        <taxon>Eukaryota</taxon>
        <taxon>Fungi</taxon>
        <taxon>Dikarya</taxon>
        <taxon>Basidiomycota</taxon>
        <taxon>Agaricomycotina</taxon>
        <taxon>Agaricomycetes</taxon>
        <taxon>Agaricomycetidae</taxon>
        <taxon>Boletales</taxon>
        <taxon>Suillineae</taxon>
        <taxon>Rhizopogonaceae</taxon>
        <taxon>Rhizopogon</taxon>
    </lineage>
</organism>
<sequence>MVIRPRALSAPRLETYVKRSANALADVIIYLPCPPNSRVIYPINEPPTFPRTEACLKILQDCSYRWRSLRIIKQESDYTDLFNLVLSKLPLSRASALHEVQIICPSNGWVTFVEETFQLLSSTYTPSLRKLMSEGCDSKILPPHFDASSLTHLSLNFIMEYDDIRNSHVAFRSLLLSARNLMSLEVHPRVFRVEHAETSGELDPVMLPVLRTLNIFMDTEKPAYLSDILGVITAPNLLHFAVYSDSHVWDEYGLLDFSSFLLQDQTLKFPSVLQSMYGPGKNIRSIFAAFPHVTDAVLDQHIREVADYLAVQSYDQTTSPP</sequence>
<evidence type="ECO:0000313" key="2">
    <source>
        <dbReference type="Proteomes" id="UP000183567"/>
    </source>
</evidence>
<proteinExistence type="predicted"/>
<dbReference type="Proteomes" id="UP000183567">
    <property type="component" value="Unassembled WGS sequence"/>
</dbReference>